<dbReference type="SUPFAM" id="SSF53474">
    <property type="entry name" value="alpha/beta-Hydrolases"/>
    <property type="match status" value="1"/>
</dbReference>
<reference evidence="3" key="1">
    <citation type="submission" date="2016-10" db="EMBL/GenBank/DDBJ databases">
        <authorList>
            <person name="Varghese N."/>
            <person name="Submissions S."/>
        </authorList>
    </citation>
    <scope>NUCLEOTIDE SEQUENCE [LARGE SCALE GENOMIC DNA]</scope>
    <source>
        <strain evidence="3">DSM 22951</strain>
    </source>
</reference>
<dbReference type="InterPro" id="IPR001375">
    <property type="entry name" value="Peptidase_S9_cat"/>
</dbReference>
<sequence>MSRRRVIAGSVAASVAGTGVLGTAAGLSIASYFARQVLSPKPPLPDVEIVGYDDRTVTLTRTMASEAPGRYSLYWDGRDSHARLGEVLERAGGHVVRELLGVDFGELHEGPGRFTGYFYAGPPATTLPLPIEDVSIDGPLGEYPAWIVRAPQSGANRWAVLVHGRAAARAETLRAVRPLTDVGWTCLCPSYRNDQDAPADPAGRYGLGLTEWRDVEAAVAYAYAQGASEVMLTGWSMGGAVCLQLLDLSTYAEGISRVVLDAPVVDWLETIDFHARLNRVPMPLNRLAQRAVASPAVHGHFAGLSEPLDLPATNWVRRAAELRTPTLIIHSEDDDFVPYGPSAALATARPDLVRLEPWRVALHCREWNTEPDRWESVVREFAS</sequence>
<dbReference type="GO" id="GO:0006508">
    <property type="term" value="P:proteolysis"/>
    <property type="evidence" value="ECO:0007669"/>
    <property type="project" value="InterPro"/>
</dbReference>
<dbReference type="EMBL" id="UESZ01000001">
    <property type="protein sequence ID" value="SSA33747.1"/>
    <property type="molecule type" value="Genomic_DNA"/>
</dbReference>
<dbReference type="AlphaFoldDB" id="A0A2Y8ZV35"/>
<gene>
    <name evidence="2" type="ORF">SAMN04489750_1034</name>
</gene>
<dbReference type="GO" id="GO:0008236">
    <property type="term" value="F:serine-type peptidase activity"/>
    <property type="evidence" value="ECO:0007669"/>
    <property type="project" value="InterPro"/>
</dbReference>
<name>A0A2Y8ZV35_9MICO</name>
<dbReference type="OrthoDB" id="8111537at2"/>
<accession>A0A2Y8ZV35</accession>
<dbReference type="Gene3D" id="3.40.50.1820">
    <property type="entry name" value="alpha/beta hydrolase"/>
    <property type="match status" value="1"/>
</dbReference>
<dbReference type="InterPro" id="IPR029058">
    <property type="entry name" value="AB_hydrolase_fold"/>
</dbReference>
<protein>
    <recommendedName>
        <fullName evidence="1">Peptidase S9 prolyl oligopeptidase catalytic domain-containing protein</fullName>
    </recommendedName>
</protein>
<evidence type="ECO:0000313" key="2">
    <source>
        <dbReference type="EMBL" id="SSA33747.1"/>
    </source>
</evidence>
<evidence type="ECO:0000313" key="3">
    <source>
        <dbReference type="Proteomes" id="UP000250028"/>
    </source>
</evidence>
<organism evidence="2 3">
    <name type="scientific">Branchiibius hedensis</name>
    <dbReference type="NCBI Taxonomy" id="672460"/>
    <lineage>
        <taxon>Bacteria</taxon>
        <taxon>Bacillati</taxon>
        <taxon>Actinomycetota</taxon>
        <taxon>Actinomycetes</taxon>
        <taxon>Micrococcales</taxon>
        <taxon>Dermacoccaceae</taxon>
        <taxon>Branchiibius</taxon>
    </lineage>
</organism>
<dbReference type="Proteomes" id="UP000250028">
    <property type="component" value="Unassembled WGS sequence"/>
</dbReference>
<dbReference type="RefSeq" id="WP_109684402.1">
    <property type="nucleotide sequence ID" value="NZ_QGDN01000001.1"/>
</dbReference>
<proteinExistence type="predicted"/>
<feature type="domain" description="Peptidase S9 prolyl oligopeptidase catalytic" evidence="1">
    <location>
        <begin position="203"/>
        <end position="348"/>
    </location>
</feature>
<dbReference type="Pfam" id="PF00326">
    <property type="entry name" value="Peptidase_S9"/>
    <property type="match status" value="1"/>
</dbReference>
<evidence type="ECO:0000259" key="1">
    <source>
        <dbReference type="Pfam" id="PF00326"/>
    </source>
</evidence>
<keyword evidence="3" id="KW-1185">Reference proteome</keyword>